<dbReference type="CDD" id="cd11599">
    <property type="entry name" value="HDAC_classII_2"/>
    <property type="match status" value="1"/>
</dbReference>
<dbReference type="InterPro" id="IPR023696">
    <property type="entry name" value="Ureohydrolase_dom_sf"/>
</dbReference>
<dbReference type="Gene3D" id="3.40.800.20">
    <property type="entry name" value="Histone deacetylase domain"/>
    <property type="match status" value="1"/>
</dbReference>
<reference evidence="3 4" key="1">
    <citation type="submission" date="2015-11" db="EMBL/GenBank/DDBJ databases">
        <title>Genomic analysis of 38 Legionella species identifies large and diverse effector repertoires.</title>
        <authorList>
            <person name="Burstein D."/>
            <person name="Amaro F."/>
            <person name="Zusman T."/>
            <person name="Lifshitz Z."/>
            <person name="Cohen O."/>
            <person name="Gilbert J.A."/>
            <person name="Pupko T."/>
            <person name="Shuman H.A."/>
            <person name="Segal G."/>
        </authorList>
    </citation>
    <scope>NUCLEOTIDE SEQUENCE [LARGE SCALE GENOMIC DNA]</scope>
    <source>
        <strain evidence="3 4">ATCC 49505</strain>
    </source>
</reference>
<evidence type="ECO:0000259" key="2">
    <source>
        <dbReference type="Pfam" id="PF00850"/>
    </source>
</evidence>
<dbReference type="PANTHER" id="PTHR10625">
    <property type="entry name" value="HISTONE DEACETYLASE HDAC1-RELATED"/>
    <property type="match status" value="1"/>
</dbReference>
<keyword evidence="3" id="KW-0378">Hydrolase</keyword>
<dbReference type="PANTHER" id="PTHR10625:SF10">
    <property type="entry name" value="HISTONE DEACETYLASE HDAC1"/>
    <property type="match status" value="1"/>
</dbReference>
<dbReference type="RefSeq" id="WP_058530093.1">
    <property type="nucleotide sequence ID" value="NZ_CAAAHZ010000011.1"/>
</dbReference>
<organism evidence="3 4">
    <name type="scientific">Legionella londiniensis</name>
    <dbReference type="NCBI Taxonomy" id="45068"/>
    <lineage>
        <taxon>Bacteria</taxon>
        <taxon>Pseudomonadati</taxon>
        <taxon>Pseudomonadota</taxon>
        <taxon>Gammaproteobacteria</taxon>
        <taxon>Legionellales</taxon>
        <taxon>Legionellaceae</taxon>
        <taxon>Legionella</taxon>
    </lineage>
</organism>
<evidence type="ECO:0000313" key="4">
    <source>
        <dbReference type="Proteomes" id="UP000054997"/>
    </source>
</evidence>
<dbReference type="InterPro" id="IPR037138">
    <property type="entry name" value="His_deacetylse_dom_sf"/>
</dbReference>
<comment type="caution">
    <text evidence="3">The sequence shown here is derived from an EMBL/GenBank/DDBJ whole genome shotgun (WGS) entry which is preliminary data.</text>
</comment>
<name>A0A0W0VIH3_9GAMM</name>
<dbReference type="GO" id="GO:0040029">
    <property type="term" value="P:epigenetic regulation of gene expression"/>
    <property type="evidence" value="ECO:0007669"/>
    <property type="project" value="TreeGrafter"/>
</dbReference>
<dbReference type="STRING" id="45068.Llon_2094"/>
<keyword evidence="4" id="KW-1185">Reference proteome</keyword>
<dbReference type="OrthoDB" id="9808367at2"/>
<evidence type="ECO:0000256" key="1">
    <source>
        <dbReference type="ARBA" id="ARBA00005947"/>
    </source>
</evidence>
<dbReference type="Proteomes" id="UP000054997">
    <property type="component" value="Unassembled WGS sequence"/>
</dbReference>
<comment type="similarity">
    <text evidence="1">Belongs to the histone deacetylase family.</text>
</comment>
<dbReference type="SUPFAM" id="SSF52768">
    <property type="entry name" value="Arginase/deacetylase"/>
    <property type="match status" value="1"/>
</dbReference>
<sequence length="304" mass="33580">MAIAFITHKDCLLHNTGDFHPECPERLQVINDNLSQSAIQSSLVWETAHKATRAQLERVHDKQYIESIFNRSPKEGFVRIDPDTMMNPGTLNAALLAAGAVIKAVNMVLENKVESAFCSIRPPGHHAEHNRAMGFCFFNNIAVGAAHALAVHQLNRIAIIDFDAHRGNGTDDIFQNHKQILICSLYEHFLYPAIPPPKADNIIDLPLPARATGSQLRAKFSQKVIHAIEAFNPELILISAGFDGHADDAISTLRFIESDYHWLTQQIKTIARKSCAGRLVSVLEGGYALNVLGACVETHLEALK</sequence>
<feature type="domain" description="Histone deacetylase" evidence="2">
    <location>
        <begin position="20"/>
        <end position="303"/>
    </location>
</feature>
<dbReference type="GO" id="GO:0016787">
    <property type="term" value="F:hydrolase activity"/>
    <property type="evidence" value="ECO:0007669"/>
    <property type="project" value="UniProtKB-KW"/>
</dbReference>
<evidence type="ECO:0000313" key="3">
    <source>
        <dbReference type="EMBL" id="KTD19922.1"/>
    </source>
</evidence>
<dbReference type="PRINTS" id="PR01270">
    <property type="entry name" value="HDASUPER"/>
</dbReference>
<accession>A0A0W0VIH3</accession>
<dbReference type="AlphaFoldDB" id="A0A0W0VIH3"/>
<protein>
    <submittedName>
        <fullName evidence="3">Acetylpolyamine aminohydrolase</fullName>
    </submittedName>
</protein>
<dbReference type="Pfam" id="PF00850">
    <property type="entry name" value="Hist_deacetyl"/>
    <property type="match status" value="1"/>
</dbReference>
<dbReference type="InterPro" id="IPR000286">
    <property type="entry name" value="HDACs"/>
</dbReference>
<proteinExistence type="inferred from homology"/>
<dbReference type="InterPro" id="IPR023801">
    <property type="entry name" value="His_deacetylse_dom"/>
</dbReference>
<dbReference type="PATRIC" id="fig|45068.5.peg.2278"/>
<dbReference type="GO" id="GO:0004407">
    <property type="term" value="F:histone deacetylase activity"/>
    <property type="evidence" value="ECO:0007669"/>
    <property type="project" value="TreeGrafter"/>
</dbReference>
<gene>
    <name evidence="3" type="ORF">Llon_2094</name>
</gene>
<dbReference type="EMBL" id="LNYK01000033">
    <property type="protein sequence ID" value="KTD19922.1"/>
    <property type="molecule type" value="Genomic_DNA"/>
</dbReference>